<dbReference type="PRINTS" id="PR00081">
    <property type="entry name" value="GDHRDH"/>
</dbReference>
<evidence type="ECO:0000313" key="6">
    <source>
        <dbReference type="Proteomes" id="UP001430848"/>
    </source>
</evidence>
<evidence type="ECO:0000256" key="2">
    <source>
        <dbReference type="ARBA" id="ARBA00022857"/>
    </source>
</evidence>
<evidence type="ECO:0000256" key="1">
    <source>
        <dbReference type="ARBA" id="ARBA00006484"/>
    </source>
</evidence>
<dbReference type="InterPro" id="IPR057326">
    <property type="entry name" value="KR_dom"/>
</dbReference>
<evidence type="ECO:0000256" key="3">
    <source>
        <dbReference type="ARBA" id="ARBA00023002"/>
    </source>
</evidence>
<dbReference type="SMART" id="SM00822">
    <property type="entry name" value="PKS_KR"/>
    <property type="match status" value="1"/>
</dbReference>
<comment type="caution">
    <text evidence="5">The sequence shown here is derived from an EMBL/GenBank/DDBJ whole genome shotgun (WGS) entry which is preliminary data.</text>
</comment>
<dbReference type="SUPFAM" id="SSF51735">
    <property type="entry name" value="NAD(P)-binding Rossmann-fold domains"/>
    <property type="match status" value="1"/>
</dbReference>
<dbReference type="InterPro" id="IPR036291">
    <property type="entry name" value="NAD(P)-bd_dom_sf"/>
</dbReference>
<protein>
    <recommendedName>
        <fullName evidence="4">Ketoreductase domain-containing protein</fullName>
    </recommendedName>
</protein>
<organism evidence="5 6">
    <name type="scientific">Diaporthe eres</name>
    <name type="common">Phomopsis oblonga</name>
    <dbReference type="NCBI Taxonomy" id="83184"/>
    <lineage>
        <taxon>Eukaryota</taxon>
        <taxon>Fungi</taxon>
        <taxon>Dikarya</taxon>
        <taxon>Ascomycota</taxon>
        <taxon>Pezizomycotina</taxon>
        <taxon>Sordariomycetes</taxon>
        <taxon>Sordariomycetidae</taxon>
        <taxon>Diaporthales</taxon>
        <taxon>Diaporthaceae</taxon>
        <taxon>Diaporthe</taxon>
        <taxon>Diaporthe eres species complex</taxon>
    </lineage>
</organism>
<dbReference type="PANTHER" id="PTHR42760:SF76">
    <property type="entry name" value="CHAIN OXIDOREDUCTASE_DEHYDROGENASE, PUTATIVE-RELATED"/>
    <property type="match status" value="1"/>
</dbReference>
<sequence>MSKYTLPNATVREQDLAGKVAIVTGASRGIGRGIAFHLAARGATILGTCSSESSMKNIASLKDEIDALYSGTAHKPPQTIGVAASLLEPEKFVAAVVGALDSSHHLGGRVDILVQNAAVAEARLVDDIDGAHVRRMLAGNLEAAVLLVQALLPRLQPNSRVVNVSSGAARSATPGSLVYAAAKAGLEALTRNWAAELGRRPGMEGTTFNALSVGATDTDLLAEIPDEVAEGLVEREKTACNVGPRIGTVDDIAEIAGWLCSEKSRWVTGSVMCANGGVYKIL</sequence>
<dbReference type="Pfam" id="PF13561">
    <property type="entry name" value="adh_short_C2"/>
    <property type="match status" value="1"/>
</dbReference>
<dbReference type="EMBL" id="JAKNSF020000071">
    <property type="protein sequence ID" value="KAK7721445.1"/>
    <property type="molecule type" value="Genomic_DNA"/>
</dbReference>
<keyword evidence="2" id="KW-0521">NADP</keyword>
<reference evidence="5 6" key="1">
    <citation type="submission" date="2024-02" db="EMBL/GenBank/DDBJ databases">
        <title>De novo assembly and annotation of 12 fungi associated with fruit tree decline syndrome in Ontario, Canada.</title>
        <authorList>
            <person name="Sulman M."/>
            <person name="Ellouze W."/>
            <person name="Ilyukhin E."/>
        </authorList>
    </citation>
    <scope>NUCLEOTIDE SEQUENCE [LARGE SCALE GENOMIC DNA]</scope>
    <source>
        <strain evidence="5 6">M169</strain>
    </source>
</reference>
<comment type="similarity">
    <text evidence="1">Belongs to the short-chain dehydrogenases/reductases (SDR) family.</text>
</comment>
<accession>A0ABR1NZA6</accession>
<dbReference type="PRINTS" id="PR00080">
    <property type="entry name" value="SDRFAMILY"/>
</dbReference>
<dbReference type="PROSITE" id="PS00061">
    <property type="entry name" value="ADH_SHORT"/>
    <property type="match status" value="1"/>
</dbReference>
<dbReference type="Gene3D" id="3.40.50.720">
    <property type="entry name" value="NAD(P)-binding Rossmann-like Domain"/>
    <property type="match status" value="1"/>
</dbReference>
<name>A0ABR1NZA6_DIAER</name>
<dbReference type="CDD" id="cd05233">
    <property type="entry name" value="SDR_c"/>
    <property type="match status" value="1"/>
</dbReference>
<evidence type="ECO:0000313" key="5">
    <source>
        <dbReference type="EMBL" id="KAK7721445.1"/>
    </source>
</evidence>
<dbReference type="Proteomes" id="UP001430848">
    <property type="component" value="Unassembled WGS sequence"/>
</dbReference>
<gene>
    <name evidence="5" type="ORF">SLS63_009559</name>
</gene>
<keyword evidence="3" id="KW-0560">Oxidoreductase</keyword>
<dbReference type="InterPro" id="IPR020904">
    <property type="entry name" value="Sc_DH/Rdtase_CS"/>
</dbReference>
<evidence type="ECO:0000259" key="4">
    <source>
        <dbReference type="SMART" id="SM00822"/>
    </source>
</evidence>
<keyword evidence="6" id="KW-1185">Reference proteome</keyword>
<dbReference type="InterPro" id="IPR002347">
    <property type="entry name" value="SDR_fam"/>
</dbReference>
<proteinExistence type="inferred from homology"/>
<dbReference type="PANTHER" id="PTHR42760">
    <property type="entry name" value="SHORT-CHAIN DEHYDROGENASES/REDUCTASES FAMILY MEMBER"/>
    <property type="match status" value="1"/>
</dbReference>
<feature type="domain" description="Ketoreductase" evidence="4">
    <location>
        <begin position="19"/>
        <end position="214"/>
    </location>
</feature>